<feature type="compositionally biased region" description="Basic residues" evidence="1">
    <location>
        <begin position="10"/>
        <end position="24"/>
    </location>
</feature>
<dbReference type="RefSeq" id="WP_248950465.1">
    <property type="nucleotide sequence ID" value="NZ_JAKILB010000007.1"/>
</dbReference>
<dbReference type="AlphaFoldDB" id="A0A9X2CI65"/>
<proteinExistence type="predicted"/>
<keyword evidence="2" id="KW-0472">Membrane</keyword>
<keyword evidence="2" id="KW-0812">Transmembrane</keyword>
<dbReference type="InterPro" id="IPR007730">
    <property type="entry name" value="SPOR-like_dom"/>
</dbReference>
<name>A0A9X2CI65_9GAMM</name>
<keyword evidence="2" id="KW-1133">Transmembrane helix</keyword>
<protein>
    <submittedName>
        <fullName evidence="4">SPOR domain-containing protein</fullName>
    </submittedName>
</protein>
<dbReference type="PANTHER" id="PTHR38687:SF2">
    <property type="entry name" value="CELL DIVISION PROTEIN FTSN"/>
    <property type="match status" value="1"/>
</dbReference>
<dbReference type="SUPFAM" id="SSF110997">
    <property type="entry name" value="Sporulation related repeat"/>
    <property type="match status" value="1"/>
</dbReference>
<evidence type="ECO:0000313" key="4">
    <source>
        <dbReference type="EMBL" id="MCL1139295.1"/>
    </source>
</evidence>
<keyword evidence="5" id="KW-1185">Reference proteome</keyword>
<dbReference type="PANTHER" id="PTHR38687">
    <property type="entry name" value="CELL DIVISION PROTEIN DEDD-RELATED"/>
    <property type="match status" value="1"/>
</dbReference>
<evidence type="ECO:0000256" key="1">
    <source>
        <dbReference type="SAM" id="MobiDB-lite"/>
    </source>
</evidence>
<evidence type="ECO:0000256" key="2">
    <source>
        <dbReference type="SAM" id="Phobius"/>
    </source>
</evidence>
<dbReference type="Gene3D" id="3.30.70.1070">
    <property type="entry name" value="Sporulation related repeat"/>
    <property type="match status" value="1"/>
</dbReference>
<evidence type="ECO:0000313" key="5">
    <source>
        <dbReference type="Proteomes" id="UP001139293"/>
    </source>
</evidence>
<feature type="transmembrane region" description="Helical" evidence="2">
    <location>
        <begin position="32"/>
        <end position="54"/>
    </location>
</feature>
<gene>
    <name evidence="4" type="ORF">L2740_12165</name>
</gene>
<sequence>MTNRDYANRKPARKGKNSARKKSSKGSAPKRFPILLGLITLAGIASFGYLLWILSSSGEPETTAPVVVEQPKKKPVKKDPDALPPVPKEEWTYLEELENKKVEVDLPEVSTKPKRPYQMQCGSFRKESQANELKAIIAFQGLEAQVRKATGSSGVWYKVVLGPYDKKRDAERQRHVLQNNGTNGCQIWFWEG</sequence>
<dbReference type="InterPro" id="IPR052521">
    <property type="entry name" value="Cell_div_SPOR-domain"/>
</dbReference>
<reference evidence="4" key="1">
    <citation type="submission" date="2022-01" db="EMBL/GenBank/DDBJ databases">
        <title>Whole genome-based taxonomy of the Shewanellaceae.</title>
        <authorList>
            <person name="Martin-Rodriguez A.J."/>
        </authorList>
    </citation>
    <scope>NUCLEOTIDE SEQUENCE</scope>
    <source>
        <strain evidence="4">KCTC 23973</strain>
    </source>
</reference>
<dbReference type="Proteomes" id="UP001139293">
    <property type="component" value="Unassembled WGS sequence"/>
</dbReference>
<dbReference type="Pfam" id="PF05036">
    <property type="entry name" value="SPOR"/>
    <property type="match status" value="1"/>
</dbReference>
<evidence type="ECO:0000259" key="3">
    <source>
        <dbReference type="PROSITE" id="PS51724"/>
    </source>
</evidence>
<comment type="caution">
    <text evidence="4">The sequence shown here is derived from an EMBL/GenBank/DDBJ whole genome shotgun (WGS) entry which is preliminary data.</text>
</comment>
<dbReference type="EMBL" id="JAKILB010000007">
    <property type="protein sequence ID" value="MCL1139295.1"/>
    <property type="molecule type" value="Genomic_DNA"/>
</dbReference>
<dbReference type="InterPro" id="IPR036680">
    <property type="entry name" value="SPOR-like_sf"/>
</dbReference>
<dbReference type="PROSITE" id="PS51724">
    <property type="entry name" value="SPOR"/>
    <property type="match status" value="1"/>
</dbReference>
<feature type="region of interest" description="Disordered" evidence="1">
    <location>
        <begin position="1"/>
        <end position="27"/>
    </location>
</feature>
<organism evidence="4 5">
    <name type="scientific">Shewanella pneumatophori</name>
    <dbReference type="NCBI Taxonomy" id="314092"/>
    <lineage>
        <taxon>Bacteria</taxon>
        <taxon>Pseudomonadati</taxon>
        <taxon>Pseudomonadota</taxon>
        <taxon>Gammaproteobacteria</taxon>
        <taxon>Alteromonadales</taxon>
        <taxon>Shewanellaceae</taxon>
        <taxon>Shewanella</taxon>
    </lineage>
</organism>
<dbReference type="GO" id="GO:0042834">
    <property type="term" value="F:peptidoglycan binding"/>
    <property type="evidence" value="ECO:0007669"/>
    <property type="project" value="InterPro"/>
</dbReference>
<accession>A0A9X2CI65</accession>
<feature type="domain" description="SPOR" evidence="3">
    <location>
        <begin position="111"/>
        <end position="190"/>
    </location>
</feature>